<feature type="domain" description="Transposase IS4-like" evidence="2">
    <location>
        <begin position="6"/>
        <end position="98"/>
    </location>
</feature>
<dbReference type="GO" id="GO:0003677">
    <property type="term" value="F:DNA binding"/>
    <property type="evidence" value="ECO:0007669"/>
    <property type="project" value="InterPro"/>
</dbReference>
<dbReference type="InterPro" id="IPR002559">
    <property type="entry name" value="Transposase_11"/>
</dbReference>
<protein>
    <recommendedName>
        <fullName evidence="2">Transposase IS4-like domain-containing protein</fullName>
    </recommendedName>
</protein>
<evidence type="ECO:0000256" key="1">
    <source>
        <dbReference type="SAM" id="MobiDB-lite"/>
    </source>
</evidence>
<comment type="caution">
    <text evidence="3">The sequence shown here is derived from an EMBL/GenBank/DDBJ whole genome shotgun (WGS) entry which is preliminary data.</text>
</comment>
<proteinExistence type="predicted"/>
<feature type="compositionally biased region" description="Polar residues" evidence="1">
    <location>
        <begin position="47"/>
        <end position="56"/>
    </location>
</feature>
<feature type="compositionally biased region" description="Basic residues" evidence="1">
    <location>
        <begin position="25"/>
        <end position="41"/>
    </location>
</feature>
<dbReference type="Pfam" id="PF01609">
    <property type="entry name" value="DDE_Tnp_1"/>
    <property type="match status" value="1"/>
</dbReference>
<dbReference type="GO" id="GO:0004803">
    <property type="term" value="F:transposase activity"/>
    <property type="evidence" value="ECO:0007669"/>
    <property type="project" value="InterPro"/>
</dbReference>
<gene>
    <name evidence="3" type="ORF">LCGC14_0499960</name>
</gene>
<accession>A0A0F9S451</accession>
<organism evidence="3">
    <name type="scientific">marine sediment metagenome</name>
    <dbReference type="NCBI Taxonomy" id="412755"/>
    <lineage>
        <taxon>unclassified sequences</taxon>
        <taxon>metagenomes</taxon>
        <taxon>ecological metagenomes</taxon>
    </lineage>
</organism>
<reference evidence="3" key="1">
    <citation type="journal article" date="2015" name="Nature">
        <title>Complex archaea that bridge the gap between prokaryotes and eukaryotes.</title>
        <authorList>
            <person name="Spang A."/>
            <person name="Saw J.H."/>
            <person name="Jorgensen S.L."/>
            <person name="Zaremba-Niedzwiedzka K."/>
            <person name="Martijn J."/>
            <person name="Lind A.E."/>
            <person name="van Eijk R."/>
            <person name="Schleper C."/>
            <person name="Guy L."/>
            <person name="Ettema T.J."/>
        </authorList>
    </citation>
    <scope>NUCLEOTIDE SEQUENCE</scope>
</reference>
<evidence type="ECO:0000259" key="2">
    <source>
        <dbReference type="Pfam" id="PF01609"/>
    </source>
</evidence>
<dbReference type="GO" id="GO:0006313">
    <property type="term" value="P:DNA transposition"/>
    <property type="evidence" value="ECO:0007669"/>
    <property type="project" value="InterPro"/>
</dbReference>
<feature type="region of interest" description="Disordered" evidence="1">
    <location>
        <begin position="18"/>
        <end position="56"/>
    </location>
</feature>
<sequence>MRGNTGSGVWADSAYRSEEMEGKLRDRKLKSHIHRKGKRGKPLTEQAKGSNRTKSTGRVRVEHIFGAQTNDMGGTLVRTIGLVRAKAKIGMKNLAYNMRRLVQLRRINPCPA</sequence>
<name>A0A0F9S451_9ZZZZ</name>
<dbReference type="EMBL" id="LAZR01000584">
    <property type="protein sequence ID" value="KKN63630.1"/>
    <property type="molecule type" value="Genomic_DNA"/>
</dbReference>
<dbReference type="AlphaFoldDB" id="A0A0F9S451"/>
<evidence type="ECO:0000313" key="3">
    <source>
        <dbReference type="EMBL" id="KKN63630.1"/>
    </source>
</evidence>